<accession>A0A3M7Q427</accession>
<sequence length="122" mass="15035">METSLNFIKNFQYKKKKIYKFYSNCQKLDMQMKKRAFLQNSHTNCEFPHFTMPIIIIFSFLFFYSFEFLKLPLHKLILYLYSRILNLNLKITVNLNQLKLYFQILLKKKYRYACDVTCQFSY</sequence>
<dbReference type="Proteomes" id="UP000276133">
    <property type="component" value="Unassembled WGS sequence"/>
</dbReference>
<reference evidence="2 3" key="1">
    <citation type="journal article" date="2018" name="Sci. Rep.">
        <title>Genomic signatures of local adaptation to the degree of environmental predictability in rotifers.</title>
        <authorList>
            <person name="Franch-Gras L."/>
            <person name="Hahn C."/>
            <person name="Garcia-Roger E.M."/>
            <person name="Carmona M.J."/>
            <person name="Serra M."/>
            <person name="Gomez A."/>
        </authorList>
    </citation>
    <scope>NUCLEOTIDE SEQUENCE [LARGE SCALE GENOMIC DNA]</scope>
    <source>
        <strain evidence="2">HYR1</strain>
    </source>
</reference>
<name>A0A3M7Q427_BRAPC</name>
<dbReference type="AlphaFoldDB" id="A0A3M7Q427"/>
<protein>
    <recommendedName>
        <fullName evidence="4">Transmembrane protein</fullName>
    </recommendedName>
</protein>
<evidence type="ECO:0000313" key="2">
    <source>
        <dbReference type="EMBL" id="RNA05942.1"/>
    </source>
</evidence>
<dbReference type="EMBL" id="REGN01007554">
    <property type="protein sequence ID" value="RNA05942.1"/>
    <property type="molecule type" value="Genomic_DNA"/>
</dbReference>
<evidence type="ECO:0008006" key="4">
    <source>
        <dbReference type="Google" id="ProtNLM"/>
    </source>
</evidence>
<comment type="caution">
    <text evidence="2">The sequence shown here is derived from an EMBL/GenBank/DDBJ whole genome shotgun (WGS) entry which is preliminary data.</text>
</comment>
<feature type="transmembrane region" description="Helical" evidence="1">
    <location>
        <begin position="47"/>
        <end position="66"/>
    </location>
</feature>
<keyword evidence="1" id="KW-1133">Transmembrane helix</keyword>
<proteinExistence type="predicted"/>
<keyword evidence="1" id="KW-0472">Membrane</keyword>
<evidence type="ECO:0000313" key="3">
    <source>
        <dbReference type="Proteomes" id="UP000276133"/>
    </source>
</evidence>
<evidence type="ECO:0000256" key="1">
    <source>
        <dbReference type="SAM" id="Phobius"/>
    </source>
</evidence>
<organism evidence="2 3">
    <name type="scientific">Brachionus plicatilis</name>
    <name type="common">Marine rotifer</name>
    <name type="synonym">Brachionus muelleri</name>
    <dbReference type="NCBI Taxonomy" id="10195"/>
    <lineage>
        <taxon>Eukaryota</taxon>
        <taxon>Metazoa</taxon>
        <taxon>Spiralia</taxon>
        <taxon>Gnathifera</taxon>
        <taxon>Rotifera</taxon>
        <taxon>Eurotatoria</taxon>
        <taxon>Monogononta</taxon>
        <taxon>Pseudotrocha</taxon>
        <taxon>Ploima</taxon>
        <taxon>Brachionidae</taxon>
        <taxon>Brachionus</taxon>
    </lineage>
</organism>
<keyword evidence="3" id="KW-1185">Reference proteome</keyword>
<gene>
    <name evidence="2" type="ORF">BpHYR1_032694</name>
</gene>
<keyword evidence="1" id="KW-0812">Transmembrane</keyword>